<dbReference type="OrthoDB" id="77931at2759"/>
<name>W7X8Z0_TETTS</name>
<dbReference type="InParanoid" id="W7X8Z0"/>
<proteinExistence type="predicted"/>
<accession>W7X8Z0</accession>
<dbReference type="PANTHER" id="PTHR11319">
    <property type="entry name" value="G PROTEIN-COUPLED RECEPTOR-RELATED"/>
    <property type="match status" value="1"/>
</dbReference>
<dbReference type="GeneID" id="24438538"/>
<evidence type="ECO:0000313" key="1">
    <source>
        <dbReference type="EMBL" id="EWS73807.1"/>
    </source>
</evidence>
<dbReference type="RefSeq" id="XP_012653687.1">
    <property type="nucleotide sequence ID" value="XM_012798233.1"/>
</dbReference>
<keyword evidence="1" id="KW-0812">Transmembrane</keyword>
<dbReference type="KEGG" id="tet:TTHERM_000346679"/>
<protein>
    <submittedName>
        <fullName evidence="1">Transmembrane protein</fullName>
    </submittedName>
</protein>
<organism evidence="1 2">
    <name type="scientific">Tetrahymena thermophila (strain SB210)</name>
    <dbReference type="NCBI Taxonomy" id="312017"/>
    <lineage>
        <taxon>Eukaryota</taxon>
        <taxon>Sar</taxon>
        <taxon>Alveolata</taxon>
        <taxon>Ciliophora</taxon>
        <taxon>Intramacronucleata</taxon>
        <taxon>Oligohymenophorea</taxon>
        <taxon>Hymenostomatida</taxon>
        <taxon>Tetrahymenina</taxon>
        <taxon>Tetrahymenidae</taxon>
        <taxon>Tetrahymena</taxon>
    </lineage>
</organism>
<dbReference type="PANTHER" id="PTHR11319:SF35">
    <property type="entry name" value="OUTER MEMBRANE PROTEIN PMPC-RELATED"/>
    <property type="match status" value="1"/>
</dbReference>
<evidence type="ECO:0000313" key="2">
    <source>
        <dbReference type="Proteomes" id="UP000009168"/>
    </source>
</evidence>
<gene>
    <name evidence="1" type="ORF">TTHERM_000346679</name>
</gene>
<keyword evidence="2" id="KW-1185">Reference proteome</keyword>
<dbReference type="Proteomes" id="UP000009168">
    <property type="component" value="Unassembled WGS sequence"/>
</dbReference>
<sequence>MRDLEMKKLFQNLNVQNNTAQFYGQQYATFLQKIYISQIFSDSNSTFQELPYKFLTQNELSLEEQAIYSGKLQIQNLRSGSLLQIQLFGMDSSSDFIKFSQDFVKNGNNSNQIQQELLQYYFKIENIDKSQILLNGETLITSDQYNSTNYQFIFKEVQITSYPQKDTQLLINYQINNKQSLPILVQIHFRNCLVGETVKVFSPNIISCTLCPSGSYLLSAPQISQNNSNNQYVEENSQCQKCPDSAEQCQGSEIILKDGYWRSNINSSEIIFCENNPDNCQSKDNKSINGCILGSIGPLCEECDTQGVVWKNKQFTRSFKEDYTCEQCNTMKYQTIFIISYAFILFYQRLIKLVSENSKQLLANSFLSYIFQNLATSIIHLQLY</sequence>
<dbReference type="EMBL" id="GG662654">
    <property type="protein sequence ID" value="EWS73807.1"/>
    <property type="molecule type" value="Genomic_DNA"/>
</dbReference>
<reference evidence="2" key="1">
    <citation type="journal article" date="2006" name="PLoS Biol.">
        <title>Macronuclear genome sequence of the ciliate Tetrahymena thermophila, a model eukaryote.</title>
        <authorList>
            <person name="Eisen J.A."/>
            <person name="Coyne R.S."/>
            <person name="Wu M."/>
            <person name="Wu D."/>
            <person name="Thiagarajan M."/>
            <person name="Wortman J.R."/>
            <person name="Badger J.H."/>
            <person name="Ren Q."/>
            <person name="Amedeo P."/>
            <person name="Jones K.M."/>
            <person name="Tallon L.J."/>
            <person name="Delcher A.L."/>
            <person name="Salzberg S.L."/>
            <person name="Silva J.C."/>
            <person name="Haas B.J."/>
            <person name="Majoros W.H."/>
            <person name="Farzad M."/>
            <person name="Carlton J.M."/>
            <person name="Smith R.K. Jr."/>
            <person name="Garg J."/>
            <person name="Pearlman R.E."/>
            <person name="Karrer K.M."/>
            <person name="Sun L."/>
            <person name="Manning G."/>
            <person name="Elde N.C."/>
            <person name="Turkewitz A.P."/>
            <person name="Asai D.J."/>
            <person name="Wilkes D.E."/>
            <person name="Wang Y."/>
            <person name="Cai H."/>
            <person name="Collins K."/>
            <person name="Stewart B.A."/>
            <person name="Lee S.R."/>
            <person name="Wilamowska K."/>
            <person name="Weinberg Z."/>
            <person name="Ruzzo W.L."/>
            <person name="Wloga D."/>
            <person name="Gaertig J."/>
            <person name="Frankel J."/>
            <person name="Tsao C.-C."/>
            <person name="Gorovsky M.A."/>
            <person name="Keeling P.J."/>
            <person name="Waller R.F."/>
            <person name="Patron N.J."/>
            <person name="Cherry J.M."/>
            <person name="Stover N.A."/>
            <person name="Krieger C.J."/>
            <person name="del Toro C."/>
            <person name="Ryder H.F."/>
            <person name="Williamson S.C."/>
            <person name="Barbeau R.A."/>
            <person name="Hamilton E.P."/>
            <person name="Orias E."/>
        </authorList>
    </citation>
    <scope>NUCLEOTIDE SEQUENCE [LARGE SCALE GENOMIC DNA]</scope>
    <source>
        <strain evidence="2">SB210</strain>
    </source>
</reference>
<keyword evidence="1" id="KW-0472">Membrane</keyword>
<dbReference type="AlphaFoldDB" id="W7X8Z0"/>